<evidence type="ECO:0000256" key="1">
    <source>
        <dbReference type="ARBA" id="ARBA00022490"/>
    </source>
</evidence>
<dbReference type="PROSITE" id="PS01131">
    <property type="entry name" value="RRNA_A_DIMETH"/>
    <property type="match status" value="1"/>
</dbReference>
<evidence type="ECO:0000256" key="7">
    <source>
        <dbReference type="PROSITE-ProRule" id="PRU01026"/>
    </source>
</evidence>
<evidence type="ECO:0000256" key="2">
    <source>
        <dbReference type="ARBA" id="ARBA00022552"/>
    </source>
</evidence>
<name>A0ABV6Z312_UNCC1</name>
<dbReference type="InterPro" id="IPR020598">
    <property type="entry name" value="rRNA_Ade_methylase_Trfase_N"/>
</dbReference>
<dbReference type="Gene3D" id="1.10.8.100">
    <property type="entry name" value="Ribosomal RNA adenine dimethylase-like, domain 2"/>
    <property type="match status" value="1"/>
</dbReference>
<dbReference type="InterPro" id="IPR029063">
    <property type="entry name" value="SAM-dependent_MTases_sf"/>
</dbReference>
<feature type="binding site" evidence="7">
    <location>
        <position position="18"/>
    </location>
    <ligand>
        <name>S-adenosyl-L-methionine</name>
        <dbReference type="ChEBI" id="CHEBI:59789"/>
    </ligand>
</feature>
<keyword evidence="5 7" id="KW-0949">S-adenosyl-L-methionine</keyword>
<evidence type="ECO:0000259" key="8">
    <source>
        <dbReference type="SMART" id="SM00650"/>
    </source>
</evidence>
<dbReference type="PROSITE" id="PS51689">
    <property type="entry name" value="SAM_RNA_A_N6_MT"/>
    <property type="match status" value="1"/>
</dbReference>
<dbReference type="SMART" id="SM00650">
    <property type="entry name" value="rADc"/>
    <property type="match status" value="1"/>
</dbReference>
<evidence type="ECO:0000256" key="5">
    <source>
        <dbReference type="ARBA" id="ARBA00022691"/>
    </source>
</evidence>
<evidence type="ECO:0000256" key="6">
    <source>
        <dbReference type="ARBA" id="ARBA00022884"/>
    </source>
</evidence>
<dbReference type="EMBL" id="JBHPBY010000370">
    <property type="protein sequence ID" value="MFC1852813.1"/>
    <property type="molecule type" value="Genomic_DNA"/>
</dbReference>
<feature type="binding site" evidence="7">
    <location>
        <position position="43"/>
    </location>
    <ligand>
        <name>S-adenosyl-L-methionine</name>
        <dbReference type="ChEBI" id="CHEBI:59789"/>
    </ligand>
</feature>
<proteinExistence type="inferred from homology"/>
<dbReference type="GO" id="GO:0052908">
    <property type="term" value="F:16S rRNA (adenine(1518)-N(6)/adenine(1519)-N(6))-dimethyltransferase activity"/>
    <property type="evidence" value="ECO:0007669"/>
    <property type="project" value="UniProtKB-EC"/>
</dbReference>
<dbReference type="EC" id="2.1.1.182" evidence="9"/>
<feature type="binding site" evidence="7">
    <location>
        <position position="16"/>
    </location>
    <ligand>
        <name>S-adenosyl-L-methionine</name>
        <dbReference type="ChEBI" id="CHEBI:59789"/>
    </ligand>
</feature>
<dbReference type="Gene3D" id="3.40.50.150">
    <property type="entry name" value="Vaccinia Virus protein VP39"/>
    <property type="match status" value="1"/>
</dbReference>
<comment type="similarity">
    <text evidence="7">Belongs to the class I-like SAM-binding methyltransferase superfamily. rRNA adenine N(6)-methyltransferase family.</text>
</comment>
<evidence type="ECO:0000313" key="10">
    <source>
        <dbReference type="Proteomes" id="UP001594351"/>
    </source>
</evidence>
<keyword evidence="10" id="KW-1185">Reference proteome</keyword>
<sequence length="278" mass="31600">MKMYRDITIKKRLGQNFLRDQSVLTKISAFVQEAQPEAIVEIGSGTGELTDYLIPFNLNLTLIEIDPALINHLQHKYQQCPTVKILEADARKIEFTQLLDKDAKNVVVGNLPYVSAINIMKQLNPARHLIAQIIVMLQKEVAHKISASVGQRAYSALSLFFNYQYQTAIKLEVSKDSFFPTPKVDSTVIVLEPSSDQRLIPRLEEKLFHRLVHAAFLNRRKKIINSLQNSQYCGYSRTKMTTVLEEVAISPDTRPDQISLEQYTQLAALLLKQTNGED</sequence>
<dbReference type="Proteomes" id="UP001594351">
    <property type="component" value="Unassembled WGS sequence"/>
</dbReference>
<dbReference type="InterPro" id="IPR023165">
    <property type="entry name" value="rRNA_Ade_diMease-like_C"/>
</dbReference>
<feature type="domain" description="Ribosomal RNA adenine methylase transferase N-terminal" evidence="8">
    <location>
        <begin position="23"/>
        <end position="195"/>
    </location>
</feature>
<dbReference type="Pfam" id="PF00398">
    <property type="entry name" value="RrnaAD"/>
    <property type="match status" value="1"/>
</dbReference>
<dbReference type="InterPro" id="IPR011530">
    <property type="entry name" value="rRNA_adenine_dimethylase"/>
</dbReference>
<accession>A0ABV6Z312</accession>
<organism evidence="9 10">
    <name type="scientific">candidate division CSSED10-310 bacterium</name>
    <dbReference type="NCBI Taxonomy" id="2855610"/>
    <lineage>
        <taxon>Bacteria</taxon>
        <taxon>Bacteria division CSSED10-310</taxon>
    </lineage>
</organism>
<feature type="binding site" evidence="7">
    <location>
        <position position="89"/>
    </location>
    <ligand>
        <name>S-adenosyl-L-methionine</name>
        <dbReference type="ChEBI" id="CHEBI:59789"/>
    </ligand>
</feature>
<dbReference type="SUPFAM" id="SSF53335">
    <property type="entry name" value="S-adenosyl-L-methionine-dependent methyltransferases"/>
    <property type="match status" value="1"/>
</dbReference>
<protein>
    <submittedName>
        <fullName evidence="9">16S rRNA (Adenine(1518)-N(6)/adenine(1519)-N(6))-dimethyltransferase RsmA</fullName>
        <ecNumber evidence="9">2.1.1.182</ecNumber>
    </submittedName>
</protein>
<feature type="binding site" evidence="7">
    <location>
        <position position="110"/>
    </location>
    <ligand>
        <name>S-adenosyl-L-methionine</name>
        <dbReference type="ChEBI" id="CHEBI:59789"/>
    </ligand>
</feature>
<evidence type="ECO:0000313" key="9">
    <source>
        <dbReference type="EMBL" id="MFC1852813.1"/>
    </source>
</evidence>
<keyword evidence="1" id="KW-0963">Cytoplasm</keyword>
<dbReference type="PANTHER" id="PTHR11727">
    <property type="entry name" value="DIMETHYLADENOSINE TRANSFERASE"/>
    <property type="match status" value="1"/>
</dbReference>
<keyword evidence="4 7" id="KW-0808">Transferase</keyword>
<evidence type="ECO:0000256" key="4">
    <source>
        <dbReference type="ARBA" id="ARBA00022679"/>
    </source>
</evidence>
<dbReference type="NCBIfam" id="TIGR00755">
    <property type="entry name" value="ksgA"/>
    <property type="match status" value="1"/>
</dbReference>
<dbReference type="PANTHER" id="PTHR11727:SF7">
    <property type="entry name" value="DIMETHYLADENOSINE TRANSFERASE-RELATED"/>
    <property type="match status" value="1"/>
</dbReference>
<evidence type="ECO:0000256" key="3">
    <source>
        <dbReference type="ARBA" id="ARBA00022603"/>
    </source>
</evidence>
<dbReference type="InterPro" id="IPR020596">
    <property type="entry name" value="rRNA_Ade_Mease_Trfase_CS"/>
</dbReference>
<gene>
    <name evidence="9" type="primary">rsmA</name>
    <name evidence="9" type="ORF">ACFL27_21660</name>
</gene>
<reference evidence="9 10" key="1">
    <citation type="submission" date="2024-09" db="EMBL/GenBank/DDBJ databases">
        <title>Laminarin stimulates single cell rates of sulfate reduction while oxygen inhibits transcriptomic activity in coastal marine sediment.</title>
        <authorList>
            <person name="Lindsay M."/>
            <person name="Orcutt B."/>
            <person name="Emerson D."/>
            <person name="Stepanauskas R."/>
            <person name="D'Angelo T."/>
        </authorList>
    </citation>
    <scope>NUCLEOTIDE SEQUENCE [LARGE SCALE GENOMIC DNA]</scope>
    <source>
        <strain evidence="9">SAG AM-311-K15</strain>
    </source>
</reference>
<keyword evidence="3 7" id="KW-0489">Methyltransferase</keyword>
<comment type="caution">
    <text evidence="9">The sequence shown here is derived from an EMBL/GenBank/DDBJ whole genome shotgun (WGS) entry which is preliminary data.</text>
</comment>
<keyword evidence="6 7" id="KW-0694">RNA-binding</keyword>
<keyword evidence="2" id="KW-0698">rRNA processing</keyword>
<dbReference type="CDD" id="cd02440">
    <property type="entry name" value="AdoMet_MTases"/>
    <property type="match status" value="1"/>
</dbReference>
<feature type="binding site" evidence="7">
    <location>
        <position position="64"/>
    </location>
    <ligand>
        <name>S-adenosyl-L-methionine</name>
        <dbReference type="ChEBI" id="CHEBI:59789"/>
    </ligand>
</feature>
<dbReference type="InterPro" id="IPR001737">
    <property type="entry name" value="KsgA/Erm"/>
</dbReference>